<sequence>MADHDMEEEEDDLYGTSAPETAHDEIAAQSTEPNGNATKPAGADGDEDLEEGEEEESDDSESDIEIVTERADLTEPTTSRYQKPSSDAAVPSKDTPSHQPSAPKQPTTIRITSDAQPQPQATTKPILLPGDKYPAIRSSTIDLEHVPLWNGKPVTEIDLDADIAEQMKPWRRPGADQSDYFNYGFDEFTWATYCMNQSKMAGVLDQQKQEGKMFEQMMGGMVGGGMPGMPTGPAQQQQAAGMGGMPGEQDMQQMFMQAMQAQGVNDPSQVDFGAMMAQFAGGAGGMPGGGMPQGVPTGPGGAPTGPGGGQWQGQQGYQQQAGGRGGRGRRGGCRATTLIILVPQFTLARKDEHANRHTVGESPRSLQVGSATDRTMIALPVAAGPAARVLEGNNLQLARTKSGYITSSQIDRESCYPQILQLQDDWIEADMAKQSLLRWIVTNVIGDEVKKAPVDAAALEAVVLPKSFSAAFDADSTLEKHYKPIAEYEGYHRYDPSFTWTHEEEKKIVRKIDWKICTWTCLMFFALQLDRGNISQALSDNMLKDLHMSTNDYNTGQTIFFLSFLCAEIPSQLISKRIGPDNWIPIQMVSWSIVASMQAFLSGRASFFVCRCLLGLIEGGFIPDNILYLSYWYTGKELPARLSWFWVSYQSTNIVSAFLAFGILRLRGHNGLAGWRWLFALEGLLTGLIGIASYFYLPPSPTQTASKLRGKAGWFTEHEEKIMVNRVLRDDPSKGDMHNRQGLSFGMFWECITDWHMWPIYLIGLSWLLPNNPVTAYLTLNIRALGFSTFETNLLTIPAYVLFIIQLLFWTWVSEKLNQRFLVGLVSQIWALPLLIALELISPKSSHWARYSLSVLLVGAPYVHAILVAITSRNAGTVRTRTVASAFYNMCVQASSIIGSNIYRDHDKPLYRTGNKVLIGICVYNFVLFISAKLFYVYINKNRERVWSEMSGEERDHYLATTKDKGNKRLDFRFAH</sequence>
<keyword evidence="9" id="KW-0539">Nucleus</keyword>
<organism evidence="13 14">
    <name type="scientific">Venturia inaequalis</name>
    <name type="common">Apple scab fungus</name>
    <dbReference type="NCBI Taxonomy" id="5025"/>
    <lineage>
        <taxon>Eukaryota</taxon>
        <taxon>Fungi</taxon>
        <taxon>Dikarya</taxon>
        <taxon>Ascomycota</taxon>
        <taxon>Pezizomycotina</taxon>
        <taxon>Dothideomycetes</taxon>
        <taxon>Pleosporomycetidae</taxon>
        <taxon>Venturiales</taxon>
        <taxon>Venturiaceae</taxon>
        <taxon>Venturia</taxon>
    </lineage>
</organism>
<dbReference type="Pfam" id="PF05182">
    <property type="entry name" value="Fip1"/>
    <property type="match status" value="1"/>
</dbReference>
<proteinExistence type="inferred from homology"/>
<dbReference type="InterPro" id="IPR036259">
    <property type="entry name" value="MFS_trans_sf"/>
</dbReference>
<dbReference type="GO" id="GO:0006397">
    <property type="term" value="P:mRNA processing"/>
    <property type="evidence" value="ECO:0007669"/>
    <property type="project" value="UniProtKB-KW"/>
</dbReference>
<dbReference type="SUPFAM" id="SSF103473">
    <property type="entry name" value="MFS general substrate transporter"/>
    <property type="match status" value="1"/>
</dbReference>
<feature type="transmembrane region" description="Helical" evidence="11">
    <location>
        <begin position="613"/>
        <end position="633"/>
    </location>
</feature>
<evidence type="ECO:0000256" key="9">
    <source>
        <dbReference type="ARBA" id="ARBA00023242"/>
    </source>
</evidence>
<dbReference type="GO" id="GO:0005634">
    <property type="term" value="C:nucleus"/>
    <property type="evidence" value="ECO:0007669"/>
    <property type="project" value="UniProtKB-SubCell"/>
</dbReference>
<dbReference type="Pfam" id="PF07690">
    <property type="entry name" value="MFS_1"/>
    <property type="match status" value="1"/>
</dbReference>
<dbReference type="Proteomes" id="UP000447873">
    <property type="component" value="Unassembled WGS sequence"/>
</dbReference>
<feature type="compositionally biased region" description="Polar residues" evidence="10">
    <location>
        <begin position="75"/>
        <end position="85"/>
    </location>
</feature>
<keyword evidence="6 11" id="KW-0812">Transmembrane</keyword>
<evidence type="ECO:0000256" key="5">
    <source>
        <dbReference type="ARBA" id="ARBA00022664"/>
    </source>
</evidence>
<feature type="compositionally biased region" description="Gly residues" evidence="10">
    <location>
        <begin position="285"/>
        <end position="311"/>
    </location>
</feature>
<feature type="transmembrane region" description="Helical" evidence="11">
    <location>
        <begin position="758"/>
        <end position="780"/>
    </location>
</feature>
<feature type="compositionally biased region" description="Low complexity" evidence="10">
    <location>
        <begin position="312"/>
        <end position="321"/>
    </location>
</feature>
<feature type="compositionally biased region" description="Acidic residues" evidence="10">
    <location>
        <begin position="1"/>
        <end position="13"/>
    </location>
</feature>
<dbReference type="AlphaFoldDB" id="A0A8H3V5F2"/>
<dbReference type="InterPro" id="IPR011701">
    <property type="entry name" value="MFS"/>
</dbReference>
<name>A0A8H3V5F2_VENIN</name>
<feature type="compositionally biased region" description="Acidic residues" evidence="10">
    <location>
        <begin position="44"/>
        <end position="66"/>
    </location>
</feature>
<feature type="transmembrane region" description="Helical" evidence="11">
    <location>
        <begin position="917"/>
        <end position="939"/>
    </location>
</feature>
<dbReference type="EMBL" id="WNWS01000085">
    <property type="protein sequence ID" value="KAE9981735.1"/>
    <property type="molecule type" value="Genomic_DNA"/>
</dbReference>
<feature type="transmembrane region" description="Helical" evidence="11">
    <location>
        <begin position="678"/>
        <end position="697"/>
    </location>
</feature>
<evidence type="ECO:0000256" key="4">
    <source>
        <dbReference type="ARBA" id="ARBA00022448"/>
    </source>
</evidence>
<feature type="transmembrane region" description="Helical" evidence="11">
    <location>
        <begin position="819"/>
        <end position="841"/>
    </location>
</feature>
<evidence type="ECO:0000259" key="12">
    <source>
        <dbReference type="Pfam" id="PF05182"/>
    </source>
</evidence>
<evidence type="ECO:0000256" key="6">
    <source>
        <dbReference type="ARBA" id="ARBA00022692"/>
    </source>
</evidence>
<keyword evidence="5" id="KW-0507">mRNA processing</keyword>
<evidence type="ECO:0000256" key="3">
    <source>
        <dbReference type="ARBA" id="ARBA00007459"/>
    </source>
</evidence>
<keyword evidence="4" id="KW-0813">Transport</keyword>
<dbReference type="GO" id="GO:0022857">
    <property type="term" value="F:transmembrane transporter activity"/>
    <property type="evidence" value="ECO:0007669"/>
    <property type="project" value="InterPro"/>
</dbReference>
<evidence type="ECO:0000256" key="2">
    <source>
        <dbReference type="ARBA" id="ARBA00004141"/>
    </source>
</evidence>
<feature type="domain" description="Pre-mRNA polyadenylation factor Fip1" evidence="12">
    <location>
        <begin position="158"/>
        <end position="200"/>
    </location>
</feature>
<comment type="subcellular location">
    <subcellularLocation>
        <location evidence="2">Membrane</location>
        <topology evidence="2">Multi-pass membrane protein</topology>
    </subcellularLocation>
    <subcellularLocation>
        <location evidence="1">Nucleus</location>
    </subcellularLocation>
</comment>
<dbReference type="PANTHER" id="PTHR43791">
    <property type="entry name" value="PERMEASE-RELATED"/>
    <property type="match status" value="1"/>
</dbReference>
<dbReference type="InterPro" id="IPR007854">
    <property type="entry name" value="Fip1_dom"/>
</dbReference>
<feature type="transmembrane region" description="Helical" evidence="11">
    <location>
        <begin position="792"/>
        <end position="813"/>
    </location>
</feature>
<feature type="region of interest" description="Disordered" evidence="10">
    <location>
        <begin position="285"/>
        <end position="330"/>
    </location>
</feature>
<comment type="similarity">
    <text evidence="3">Belongs to the FIP1 family.</text>
</comment>
<evidence type="ECO:0000256" key="8">
    <source>
        <dbReference type="ARBA" id="ARBA00023136"/>
    </source>
</evidence>
<dbReference type="PANTHER" id="PTHR43791:SF104">
    <property type="entry name" value="MAJOR FACILITATOR SUPERFAMILY (MFS) PROFILE DOMAIN-CONTAINING PROTEIN-RELATED"/>
    <property type="match status" value="1"/>
</dbReference>
<evidence type="ECO:0000256" key="11">
    <source>
        <dbReference type="SAM" id="Phobius"/>
    </source>
</evidence>
<dbReference type="FunFam" id="1.20.1250.20:FF:000106">
    <property type="entry name" value="MFS transporter, putative"/>
    <property type="match status" value="1"/>
</dbReference>
<evidence type="ECO:0000313" key="13">
    <source>
        <dbReference type="EMBL" id="KAE9981735.1"/>
    </source>
</evidence>
<dbReference type="Gene3D" id="1.20.1250.20">
    <property type="entry name" value="MFS general substrate transporter like domains"/>
    <property type="match status" value="1"/>
</dbReference>
<feature type="compositionally biased region" description="Polar residues" evidence="10">
    <location>
        <begin position="97"/>
        <end position="123"/>
    </location>
</feature>
<feature type="transmembrane region" description="Helical" evidence="11">
    <location>
        <begin position="853"/>
        <end position="872"/>
    </location>
</feature>
<reference evidence="13 14" key="1">
    <citation type="submission" date="2018-12" db="EMBL/GenBank/DDBJ databases">
        <title>Venturia inaequalis Genome Resource.</title>
        <authorList>
            <person name="Lichtner F.J."/>
        </authorList>
    </citation>
    <scope>NUCLEOTIDE SEQUENCE [LARGE SCALE GENOMIC DNA]</scope>
    <source>
        <strain evidence="13 14">120213</strain>
    </source>
</reference>
<evidence type="ECO:0000256" key="7">
    <source>
        <dbReference type="ARBA" id="ARBA00022989"/>
    </source>
</evidence>
<comment type="caution">
    <text evidence="13">The sequence shown here is derived from an EMBL/GenBank/DDBJ whole genome shotgun (WGS) entry which is preliminary data.</text>
</comment>
<accession>A0A8H3V5F2</accession>
<evidence type="ECO:0000256" key="10">
    <source>
        <dbReference type="SAM" id="MobiDB-lite"/>
    </source>
</evidence>
<feature type="compositionally biased region" description="Polar residues" evidence="10">
    <location>
        <begin position="28"/>
        <end position="37"/>
    </location>
</feature>
<feature type="region of interest" description="Disordered" evidence="10">
    <location>
        <begin position="1"/>
        <end position="125"/>
    </location>
</feature>
<feature type="transmembrane region" description="Helical" evidence="11">
    <location>
        <begin position="645"/>
        <end position="666"/>
    </location>
</feature>
<dbReference type="FunFam" id="1.20.1250.20:FF:000247">
    <property type="entry name" value="MFS general substrate transporter"/>
    <property type="match status" value="1"/>
</dbReference>
<dbReference type="GO" id="GO:0016020">
    <property type="term" value="C:membrane"/>
    <property type="evidence" value="ECO:0007669"/>
    <property type="project" value="UniProtKB-SubCell"/>
</dbReference>
<evidence type="ECO:0000256" key="1">
    <source>
        <dbReference type="ARBA" id="ARBA00004123"/>
    </source>
</evidence>
<gene>
    <name evidence="13" type="ORF">EG328_011433</name>
</gene>
<protein>
    <recommendedName>
        <fullName evidence="12">Pre-mRNA polyadenylation factor Fip1 domain-containing protein</fullName>
    </recommendedName>
</protein>
<evidence type="ECO:0000313" key="14">
    <source>
        <dbReference type="Proteomes" id="UP000447873"/>
    </source>
</evidence>
<keyword evidence="7 11" id="KW-1133">Transmembrane helix</keyword>
<keyword evidence="8 11" id="KW-0472">Membrane</keyword>